<keyword evidence="9 12" id="KW-0234">DNA repair</keyword>
<keyword evidence="3 12" id="KW-0479">Metal-binding</keyword>
<dbReference type="Proteomes" id="UP000025229">
    <property type="component" value="Chromosome"/>
</dbReference>
<evidence type="ECO:0000256" key="12">
    <source>
        <dbReference type="HAMAP-Rule" id="MF_00942"/>
    </source>
</evidence>
<dbReference type="FunFam" id="1.10.340.30:FF:000001">
    <property type="entry name" value="Endonuclease III"/>
    <property type="match status" value="1"/>
</dbReference>
<keyword evidence="10 12" id="KW-0456">Lyase</keyword>
<dbReference type="EC" id="4.2.99.18" evidence="12"/>
<dbReference type="SMART" id="SM00525">
    <property type="entry name" value="FES"/>
    <property type="match status" value="1"/>
</dbReference>
<evidence type="ECO:0000313" key="15">
    <source>
        <dbReference type="EMBL" id="MDX5895008.1"/>
    </source>
</evidence>
<feature type="binding site" evidence="12">
    <location>
        <position position="204"/>
    </location>
    <ligand>
        <name>[4Fe-4S] cluster</name>
        <dbReference type="ChEBI" id="CHEBI:49883"/>
    </ligand>
</feature>
<dbReference type="InterPro" id="IPR004036">
    <property type="entry name" value="Endonuclease-III-like_CS2"/>
</dbReference>
<feature type="binding site" evidence="12">
    <location>
        <position position="197"/>
    </location>
    <ligand>
        <name>[4Fe-4S] cluster</name>
        <dbReference type="ChEBI" id="CHEBI:49883"/>
    </ligand>
</feature>
<dbReference type="PATRIC" id="fig|42256.3.peg.2362"/>
<evidence type="ECO:0000256" key="1">
    <source>
        <dbReference type="ARBA" id="ARBA00008343"/>
    </source>
</evidence>
<name>A0A023X5L6_RUBRA</name>
<dbReference type="HAMAP" id="MF_00942">
    <property type="entry name" value="Nth"/>
    <property type="match status" value="1"/>
</dbReference>
<evidence type="ECO:0000256" key="7">
    <source>
        <dbReference type="ARBA" id="ARBA00023014"/>
    </source>
</evidence>
<keyword evidence="2 12" id="KW-0004">4Fe-4S</keyword>
<proteinExistence type="inferred from homology"/>
<dbReference type="InterPro" id="IPR003651">
    <property type="entry name" value="Endonuclease3_FeS-loop_motif"/>
</dbReference>
<organism evidence="14 16">
    <name type="scientific">Rubrobacter radiotolerans</name>
    <name type="common">Arthrobacter radiotolerans</name>
    <dbReference type="NCBI Taxonomy" id="42256"/>
    <lineage>
        <taxon>Bacteria</taxon>
        <taxon>Bacillati</taxon>
        <taxon>Actinomycetota</taxon>
        <taxon>Rubrobacteria</taxon>
        <taxon>Rubrobacterales</taxon>
        <taxon>Rubrobacteraceae</taxon>
        <taxon>Rubrobacter</taxon>
    </lineage>
</organism>
<keyword evidence="14" id="KW-0540">Nuclease</keyword>
<dbReference type="Proteomes" id="UP001281130">
    <property type="component" value="Unassembled WGS sequence"/>
</dbReference>
<dbReference type="PANTHER" id="PTHR10359:SF18">
    <property type="entry name" value="ENDONUCLEASE III"/>
    <property type="match status" value="1"/>
</dbReference>
<dbReference type="PROSITE" id="PS01155">
    <property type="entry name" value="ENDONUCLEASE_III_2"/>
    <property type="match status" value="1"/>
</dbReference>
<feature type="binding site" evidence="12">
    <location>
        <position position="213"/>
    </location>
    <ligand>
        <name>[4Fe-4S] cluster</name>
        <dbReference type="ChEBI" id="CHEBI:49883"/>
    </ligand>
</feature>
<dbReference type="PROSITE" id="PS00764">
    <property type="entry name" value="ENDONUCLEASE_III_1"/>
    <property type="match status" value="1"/>
</dbReference>
<evidence type="ECO:0000256" key="3">
    <source>
        <dbReference type="ARBA" id="ARBA00022723"/>
    </source>
</evidence>
<evidence type="ECO:0000256" key="6">
    <source>
        <dbReference type="ARBA" id="ARBA00023004"/>
    </source>
</evidence>
<dbReference type="CDD" id="cd00056">
    <property type="entry name" value="ENDO3c"/>
    <property type="match status" value="1"/>
</dbReference>
<keyword evidence="4 12" id="KW-0227">DNA damage</keyword>
<dbReference type="GO" id="GO:0046872">
    <property type="term" value="F:metal ion binding"/>
    <property type="evidence" value="ECO:0007669"/>
    <property type="project" value="UniProtKB-KW"/>
</dbReference>
<feature type="domain" description="HhH-GPD" evidence="13">
    <location>
        <begin position="47"/>
        <end position="195"/>
    </location>
</feature>
<dbReference type="GO" id="GO:0003677">
    <property type="term" value="F:DNA binding"/>
    <property type="evidence" value="ECO:0007669"/>
    <property type="project" value="UniProtKB-UniRule"/>
</dbReference>
<feature type="binding site" evidence="12">
    <location>
        <position position="207"/>
    </location>
    <ligand>
        <name>[4Fe-4S] cluster</name>
        <dbReference type="ChEBI" id="CHEBI:49883"/>
    </ligand>
</feature>
<dbReference type="RefSeq" id="WP_038682860.1">
    <property type="nucleotide sequence ID" value="NZ_CP007514.1"/>
</dbReference>
<dbReference type="Pfam" id="PF10576">
    <property type="entry name" value="EndIII_4Fe-2S"/>
    <property type="match status" value="1"/>
</dbReference>
<protein>
    <recommendedName>
        <fullName evidence="12">Endonuclease III</fullName>
        <ecNumber evidence="12">4.2.99.18</ecNumber>
    </recommendedName>
    <alternativeName>
        <fullName evidence="12">DNA-(apurinic or apyrimidinic site) lyase</fullName>
    </alternativeName>
</protein>
<comment type="cofactor">
    <cofactor evidence="12">
        <name>[4Fe-4S] cluster</name>
        <dbReference type="ChEBI" id="CHEBI:49883"/>
    </cofactor>
    <text evidence="12">Binds 1 [4Fe-4S] cluster.</text>
</comment>
<dbReference type="InterPro" id="IPR000445">
    <property type="entry name" value="HhH_motif"/>
</dbReference>
<dbReference type="KEGG" id="rrd:RradSPS_2320"/>
<dbReference type="Gene3D" id="1.10.340.30">
    <property type="entry name" value="Hypothetical protein, domain 2"/>
    <property type="match status" value="1"/>
</dbReference>
<dbReference type="FunFam" id="1.10.1670.10:FF:000001">
    <property type="entry name" value="Endonuclease III"/>
    <property type="match status" value="1"/>
</dbReference>
<dbReference type="NCBIfam" id="TIGR01083">
    <property type="entry name" value="nth"/>
    <property type="match status" value="1"/>
</dbReference>
<gene>
    <name evidence="12 15" type="primary">nth</name>
    <name evidence="14" type="ORF">RradSPS_2320</name>
    <name evidence="15" type="ORF">SIL72_13360</name>
</gene>
<dbReference type="Pfam" id="PF00730">
    <property type="entry name" value="HhH-GPD"/>
    <property type="match status" value="1"/>
</dbReference>
<dbReference type="InterPro" id="IPR023170">
    <property type="entry name" value="HhH_base_excis_C"/>
</dbReference>
<reference evidence="14 16" key="1">
    <citation type="submission" date="2014-03" db="EMBL/GenBank/DDBJ databases">
        <title>Complete genome sequence of the Radio-Resistant Rubrobacter radiotolerans RSPS-4.</title>
        <authorList>
            <person name="Egas C.C."/>
            <person name="Barroso C.C."/>
            <person name="Froufe H.J.C."/>
            <person name="Pacheco J.J."/>
            <person name="Albuquerque L.L."/>
            <person name="da Costa M.M.S."/>
        </authorList>
    </citation>
    <scope>NUCLEOTIDE SEQUENCE [LARGE SCALE GENOMIC DNA]</scope>
    <source>
        <strain evidence="14 16">RSPS-4</strain>
    </source>
</reference>
<comment type="catalytic activity">
    <reaction evidence="12">
        <text>2'-deoxyribonucleotide-(2'-deoxyribose 5'-phosphate)-2'-deoxyribonucleotide-DNA = a 3'-end 2'-deoxyribonucleotide-(2,3-dehydro-2,3-deoxyribose 5'-phosphate)-DNA + a 5'-end 5'-phospho-2'-deoxyribonucleoside-DNA + H(+)</text>
        <dbReference type="Rhea" id="RHEA:66592"/>
        <dbReference type="Rhea" id="RHEA-COMP:13180"/>
        <dbReference type="Rhea" id="RHEA-COMP:16897"/>
        <dbReference type="Rhea" id="RHEA-COMP:17067"/>
        <dbReference type="ChEBI" id="CHEBI:15378"/>
        <dbReference type="ChEBI" id="CHEBI:136412"/>
        <dbReference type="ChEBI" id="CHEBI:157695"/>
        <dbReference type="ChEBI" id="CHEBI:167181"/>
        <dbReference type="EC" id="4.2.99.18"/>
    </reaction>
</comment>
<dbReference type="GO" id="GO:0006285">
    <property type="term" value="P:base-excision repair, AP site formation"/>
    <property type="evidence" value="ECO:0007669"/>
    <property type="project" value="TreeGrafter"/>
</dbReference>
<evidence type="ECO:0000256" key="8">
    <source>
        <dbReference type="ARBA" id="ARBA00023125"/>
    </source>
</evidence>
<evidence type="ECO:0000259" key="13">
    <source>
        <dbReference type="SMART" id="SM00478"/>
    </source>
</evidence>
<dbReference type="EMBL" id="JAWXXX010000001">
    <property type="protein sequence ID" value="MDX5895008.1"/>
    <property type="molecule type" value="Genomic_DNA"/>
</dbReference>
<dbReference type="InterPro" id="IPR005759">
    <property type="entry name" value="Nth"/>
</dbReference>
<dbReference type="PIRSF" id="PIRSF001435">
    <property type="entry name" value="Nth"/>
    <property type="match status" value="1"/>
</dbReference>
<dbReference type="eggNOG" id="COG0177">
    <property type="taxonomic scope" value="Bacteria"/>
</dbReference>
<dbReference type="Pfam" id="PF00633">
    <property type="entry name" value="HHH"/>
    <property type="match status" value="1"/>
</dbReference>
<evidence type="ECO:0000256" key="10">
    <source>
        <dbReference type="ARBA" id="ARBA00023239"/>
    </source>
</evidence>
<evidence type="ECO:0000256" key="2">
    <source>
        <dbReference type="ARBA" id="ARBA00022485"/>
    </source>
</evidence>
<dbReference type="InterPro" id="IPR004035">
    <property type="entry name" value="Endouclease-III_FeS-bd_BS"/>
</dbReference>
<dbReference type="AlphaFoldDB" id="A0A023X5L6"/>
<keyword evidence="6 12" id="KW-0408">Iron</keyword>
<comment type="function">
    <text evidence="12">DNA repair enzyme that has both DNA N-glycosylase activity and AP-lyase activity. The DNA N-glycosylase activity releases various damaged pyrimidines from DNA by cleaving the N-glycosidic bond, leaving an AP (apurinic/apyrimidinic) site. The AP-lyase activity cleaves the phosphodiester bond 3' to the AP site by a beta-elimination, leaving a 3'-terminal unsaturated sugar and a product with a terminal 5'-phosphate.</text>
</comment>
<keyword evidence="14" id="KW-0255">Endonuclease</keyword>
<evidence type="ECO:0000256" key="9">
    <source>
        <dbReference type="ARBA" id="ARBA00023204"/>
    </source>
</evidence>
<dbReference type="InterPro" id="IPR003265">
    <property type="entry name" value="HhH-GPD_domain"/>
</dbReference>
<dbReference type="InterPro" id="IPR011257">
    <property type="entry name" value="DNA_glycosylase"/>
</dbReference>
<sequence length="218" mass="24384">MTERREQTERRAAPFPEVFARLSAEYPGADTELRWSDPLELLVAVILSAQSTDVRVNAVTESLFRKYRSPEDYLAVAQEELEEDIRPAGFFRNKAKAIQGMARRLIEAHDGEVPRSMEDLVALPGVGRKTANVVLGNAFGINEGVVVDTHVKRLANRLGLTENTDPEKVERDLLPLVPENDRTVFSHLLILHGRRVCKARKPLCEACVLSDLCPSSRV</sequence>
<dbReference type="PANTHER" id="PTHR10359">
    <property type="entry name" value="A/G-SPECIFIC ADENINE GLYCOSYLASE/ENDONUCLEASE III"/>
    <property type="match status" value="1"/>
</dbReference>
<dbReference type="EMBL" id="CP007514">
    <property type="protein sequence ID" value="AHY47603.1"/>
    <property type="molecule type" value="Genomic_DNA"/>
</dbReference>
<dbReference type="HOGENOM" id="CLU_012862_3_3_11"/>
<evidence type="ECO:0000313" key="14">
    <source>
        <dbReference type="EMBL" id="AHY47603.1"/>
    </source>
</evidence>
<comment type="similarity">
    <text evidence="1 12">Belongs to the Nth/MutY family.</text>
</comment>
<evidence type="ECO:0000313" key="16">
    <source>
        <dbReference type="Proteomes" id="UP000025229"/>
    </source>
</evidence>
<dbReference type="GO" id="GO:0051539">
    <property type="term" value="F:4 iron, 4 sulfur cluster binding"/>
    <property type="evidence" value="ECO:0007669"/>
    <property type="project" value="UniProtKB-UniRule"/>
</dbReference>
<evidence type="ECO:0000256" key="4">
    <source>
        <dbReference type="ARBA" id="ARBA00022763"/>
    </source>
</evidence>
<accession>A0A023X5L6</accession>
<dbReference type="GO" id="GO:0140078">
    <property type="term" value="F:class I DNA-(apurinic or apyrimidinic site) endonuclease activity"/>
    <property type="evidence" value="ECO:0007669"/>
    <property type="project" value="UniProtKB-EC"/>
</dbReference>
<keyword evidence="16" id="KW-1185">Reference proteome</keyword>
<dbReference type="STRING" id="42256.RradSPS_2320"/>
<keyword evidence="5 12" id="KW-0378">Hydrolase</keyword>
<dbReference type="Gene3D" id="1.10.1670.10">
    <property type="entry name" value="Helix-hairpin-Helix base-excision DNA repair enzymes (C-terminal)"/>
    <property type="match status" value="1"/>
</dbReference>
<keyword evidence="11 12" id="KW-0326">Glycosidase</keyword>
<keyword evidence="7 12" id="KW-0411">Iron-sulfur</keyword>
<dbReference type="SMART" id="SM00478">
    <property type="entry name" value="ENDO3c"/>
    <property type="match status" value="1"/>
</dbReference>
<keyword evidence="8 12" id="KW-0238">DNA-binding</keyword>
<evidence type="ECO:0000256" key="5">
    <source>
        <dbReference type="ARBA" id="ARBA00022801"/>
    </source>
</evidence>
<dbReference type="OrthoDB" id="9800977at2"/>
<evidence type="ECO:0000256" key="11">
    <source>
        <dbReference type="ARBA" id="ARBA00023295"/>
    </source>
</evidence>
<dbReference type="GO" id="GO:0019104">
    <property type="term" value="F:DNA N-glycosylase activity"/>
    <property type="evidence" value="ECO:0007669"/>
    <property type="project" value="UniProtKB-UniRule"/>
</dbReference>
<dbReference type="SUPFAM" id="SSF48150">
    <property type="entry name" value="DNA-glycosylase"/>
    <property type="match status" value="1"/>
</dbReference>
<reference evidence="15" key="2">
    <citation type="submission" date="2023-11" db="EMBL/GenBank/DDBJ databases">
        <title>MicrobeMod: A computational toolkit for identifying prokaryotic methylation and restriction-modification with nanopore sequencing.</title>
        <authorList>
            <person name="Crits-Christoph A."/>
            <person name="Kang S.C."/>
            <person name="Lee H."/>
            <person name="Ostrov N."/>
        </authorList>
    </citation>
    <scope>NUCLEOTIDE SEQUENCE</scope>
    <source>
        <strain evidence="15">ATCC 51242</strain>
    </source>
</reference>